<dbReference type="AlphaFoldDB" id="X6NI07"/>
<dbReference type="InterPro" id="IPR001342">
    <property type="entry name" value="HDH_cat"/>
</dbReference>
<comment type="caution">
    <text evidence="4">The sequence shown here is derived from an EMBL/GenBank/DDBJ whole genome shotgun (WGS) entry which is preliminary data.</text>
</comment>
<dbReference type="Gene3D" id="3.40.50.720">
    <property type="entry name" value="NAD(P)-binding Rossmann-like Domain"/>
    <property type="match status" value="1"/>
</dbReference>
<evidence type="ECO:0000259" key="3">
    <source>
        <dbReference type="Pfam" id="PF00742"/>
    </source>
</evidence>
<evidence type="ECO:0000256" key="1">
    <source>
        <dbReference type="ARBA" id="ARBA00022857"/>
    </source>
</evidence>
<dbReference type="InterPro" id="IPR011147">
    <property type="entry name" value="Bifunc_Aspkin/hSer_DH"/>
</dbReference>
<dbReference type="GO" id="GO:0004412">
    <property type="term" value="F:homoserine dehydrogenase activity"/>
    <property type="evidence" value="ECO:0007669"/>
    <property type="project" value="InterPro"/>
</dbReference>
<proteinExistence type="predicted"/>
<dbReference type="OrthoDB" id="67851at2759"/>
<dbReference type="Pfam" id="PF00742">
    <property type="entry name" value="Homoserine_dh"/>
    <property type="match status" value="1"/>
</dbReference>
<evidence type="ECO:0000313" key="4">
    <source>
        <dbReference type="EMBL" id="ETO25935.1"/>
    </source>
</evidence>
<dbReference type="PANTHER" id="PTHR43070">
    <property type="match status" value="1"/>
</dbReference>
<sequence length="430" mass="49156">MSAEDYTPIFKLPVYKNRNKKRPLRNGLEISNTFTSRKSVYLNRVNVVIFGFGLIGRKLVERIVACRDLHKSVCHLQHSVNAIFDSQGYIYNGDALGNATGLSDGTLIQAIEWKQKQNSLRVFRDAGYYMNDFEVHFVFCFFFLRCKKLRTLLLFFVVMQRMRVNLLSEKTILVDCTNCSDELEYAFTQHSKKGGGVVFANKKPLWPRVHRFGYSAALGGSSQFINTISNLINSGDTIWYLEGIVSSFWNYVLSNYKCGSTRFSDLCVEAHKKGLSMSDIREDLAGLDLARTLLKCFYDMIPIELFWNPNINVYDFMKHLRSLDHSIDQYLAQKQSANSHGKGNLRCIVKMNCETETLAIDIESINEDSEYQMAKNDMCALKIYTDVYKKENNEHLFITGKGAGPDVTVNGVLMDLNRVAYVMDNDTLNN</sequence>
<keyword evidence="5" id="KW-1185">Reference proteome</keyword>
<feature type="domain" description="Homoserine dehydrogenase catalytic" evidence="3">
    <location>
        <begin position="225"/>
        <end position="416"/>
    </location>
</feature>
<name>X6NI07_RETFI</name>
<dbReference type="Gene3D" id="3.30.360.10">
    <property type="entry name" value="Dihydrodipicolinate Reductase, domain 2"/>
    <property type="match status" value="1"/>
</dbReference>
<protein>
    <recommendedName>
        <fullName evidence="3">Homoserine dehydrogenase catalytic domain-containing protein</fullName>
    </recommendedName>
</protein>
<dbReference type="Proteomes" id="UP000023152">
    <property type="component" value="Unassembled WGS sequence"/>
</dbReference>
<dbReference type="SUPFAM" id="SSF55347">
    <property type="entry name" value="Glyceraldehyde-3-phosphate dehydrogenase-like, C-terminal domain"/>
    <property type="match status" value="1"/>
</dbReference>
<gene>
    <name evidence="4" type="ORF">RFI_11201</name>
</gene>
<keyword evidence="2" id="KW-0560">Oxidoreductase</keyword>
<evidence type="ECO:0000256" key="2">
    <source>
        <dbReference type="ARBA" id="ARBA00023002"/>
    </source>
</evidence>
<evidence type="ECO:0000313" key="5">
    <source>
        <dbReference type="Proteomes" id="UP000023152"/>
    </source>
</evidence>
<accession>X6NI07</accession>
<keyword evidence="1" id="KW-0521">NADP</keyword>
<organism evidence="4 5">
    <name type="scientific">Reticulomyxa filosa</name>
    <dbReference type="NCBI Taxonomy" id="46433"/>
    <lineage>
        <taxon>Eukaryota</taxon>
        <taxon>Sar</taxon>
        <taxon>Rhizaria</taxon>
        <taxon>Retaria</taxon>
        <taxon>Foraminifera</taxon>
        <taxon>Monothalamids</taxon>
        <taxon>Reticulomyxidae</taxon>
        <taxon>Reticulomyxa</taxon>
    </lineage>
</organism>
<dbReference type="PANTHER" id="PTHR43070:SF3">
    <property type="entry name" value="HOMOSERINE DEHYDROGENASE"/>
    <property type="match status" value="1"/>
</dbReference>
<dbReference type="EMBL" id="ASPP01008192">
    <property type="protein sequence ID" value="ETO25935.1"/>
    <property type="molecule type" value="Genomic_DNA"/>
</dbReference>
<reference evidence="4 5" key="1">
    <citation type="journal article" date="2013" name="Curr. Biol.">
        <title>The Genome of the Foraminiferan Reticulomyxa filosa.</title>
        <authorList>
            <person name="Glockner G."/>
            <person name="Hulsmann N."/>
            <person name="Schleicher M."/>
            <person name="Noegel A.A."/>
            <person name="Eichinger L."/>
            <person name="Gallinger C."/>
            <person name="Pawlowski J."/>
            <person name="Sierra R."/>
            <person name="Euteneuer U."/>
            <person name="Pillet L."/>
            <person name="Moustafa A."/>
            <person name="Platzer M."/>
            <person name="Groth M."/>
            <person name="Szafranski K."/>
            <person name="Schliwa M."/>
        </authorList>
    </citation>
    <scope>NUCLEOTIDE SEQUENCE [LARGE SCALE GENOMIC DNA]</scope>
</reference>
<dbReference type="GO" id="GO:0009067">
    <property type="term" value="P:aspartate family amino acid biosynthetic process"/>
    <property type="evidence" value="ECO:0007669"/>
    <property type="project" value="InterPro"/>
</dbReference>